<comment type="similarity">
    <text evidence="1">Belongs to the HMG-CoA lyase family.</text>
</comment>
<evidence type="ECO:0000256" key="3">
    <source>
        <dbReference type="ARBA" id="ARBA00023239"/>
    </source>
</evidence>
<dbReference type="Gene3D" id="3.20.20.70">
    <property type="entry name" value="Aldolase class I"/>
    <property type="match status" value="1"/>
</dbReference>
<dbReference type="Pfam" id="PF00682">
    <property type="entry name" value="HMGL-like"/>
    <property type="match status" value="1"/>
</dbReference>
<keyword evidence="3" id="KW-0456">Lyase</keyword>
<dbReference type="InterPro" id="IPR013785">
    <property type="entry name" value="Aldolase_TIM"/>
</dbReference>
<dbReference type="PANTHER" id="PTHR42738">
    <property type="entry name" value="HYDROXYMETHYLGLUTARYL-COA LYASE"/>
    <property type="match status" value="1"/>
</dbReference>
<dbReference type="NCBIfam" id="NF004283">
    <property type="entry name" value="PRK05692.1"/>
    <property type="match status" value="1"/>
</dbReference>
<dbReference type="PANTHER" id="PTHR42738:SF7">
    <property type="entry name" value="HYDROXYMETHYLGLUTARYL-COA LYASE"/>
    <property type="match status" value="1"/>
</dbReference>
<dbReference type="GO" id="GO:0046951">
    <property type="term" value="P:ketone body biosynthetic process"/>
    <property type="evidence" value="ECO:0007669"/>
    <property type="project" value="TreeGrafter"/>
</dbReference>
<dbReference type="CDD" id="cd07938">
    <property type="entry name" value="DRE_TIM_HMGL"/>
    <property type="match status" value="1"/>
</dbReference>
<dbReference type="PROSITE" id="PS50991">
    <property type="entry name" value="PYR_CT"/>
    <property type="match status" value="1"/>
</dbReference>
<accession>A0A6C0HD19</accession>
<feature type="domain" description="Pyruvate carboxyltransferase" evidence="4">
    <location>
        <begin position="28"/>
        <end position="298"/>
    </location>
</feature>
<dbReference type="SUPFAM" id="SSF51569">
    <property type="entry name" value="Aldolase"/>
    <property type="match status" value="1"/>
</dbReference>
<dbReference type="InterPro" id="IPR043594">
    <property type="entry name" value="HMGL"/>
</dbReference>
<keyword evidence="2" id="KW-0479">Metal-binding</keyword>
<proteinExistence type="inferred from homology"/>
<dbReference type="EMBL" id="MN739934">
    <property type="protein sequence ID" value="QHT78521.1"/>
    <property type="molecule type" value="Genomic_DNA"/>
</dbReference>
<sequence length="310" mass="35045">MRRYSTLPLPYFRDFYKTFEGFCFPNEINIIEVGPRDGLQNEKKVLPLNTRKELIERLSNTGIKNIEIGSFVNDKIIPAMKDSIQLSKSLQKPKNVNYSVLIPNEKQYLEGVIGNKNIDEVVLFVSASDTFNKLNIHTTLDTAFKRFEDIALHAKLDGLSLRGSISCALGCPYEGHIKPSKVIDIIERYLSLGVDTIDIADTIGCGTRNKIINILEECLNNKIPNERLTGHFHDTKDSALTLVEECMKRGVTTFHTSIGGLGGCPYNPTKAGNLSTEKLLYYCLNREIETNIDICEINKISRWIREQVKQ</sequence>
<dbReference type="AlphaFoldDB" id="A0A6C0HD19"/>
<protein>
    <recommendedName>
        <fullName evidence="4">Pyruvate carboxyltransferase domain-containing protein</fullName>
    </recommendedName>
</protein>
<evidence type="ECO:0000313" key="5">
    <source>
        <dbReference type="EMBL" id="QHT78521.1"/>
    </source>
</evidence>
<evidence type="ECO:0000256" key="1">
    <source>
        <dbReference type="ARBA" id="ARBA00009405"/>
    </source>
</evidence>
<dbReference type="GO" id="GO:0006552">
    <property type="term" value="P:L-leucine catabolic process"/>
    <property type="evidence" value="ECO:0007669"/>
    <property type="project" value="TreeGrafter"/>
</dbReference>
<evidence type="ECO:0000259" key="4">
    <source>
        <dbReference type="PROSITE" id="PS50991"/>
    </source>
</evidence>
<name>A0A6C0HD19_9ZZZZ</name>
<dbReference type="InterPro" id="IPR000891">
    <property type="entry name" value="PYR_CT"/>
</dbReference>
<reference evidence="5" key="1">
    <citation type="journal article" date="2020" name="Nature">
        <title>Giant virus diversity and host interactions through global metagenomics.</title>
        <authorList>
            <person name="Schulz F."/>
            <person name="Roux S."/>
            <person name="Paez-Espino D."/>
            <person name="Jungbluth S."/>
            <person name="Walsh D.A."/>
            <person name="Denef V.J."/>
            <person name="McMahon K.D."/>
            <person name="Konstantinidis K.T."/>
            <person name="Eloe-Fadrosh E.A."/>
            <person name="Kyrpides N.C."/>
            <person name="Woyke T."/>
        </authorList>
    </citation>
    <scope>NUCLEOTIDE SEQUENCE</scope>
    <source>
        <strain evidence="5">GVMAG-M-3300023179-92</strain>
    </source>
</reference>
<dbReference type="GO" id="GO:0004419">
    <property type="term" value="F:hydroxymethylglutaryl-CoA lyase activity"/>
    <property type="evidence" value="ECO:0007669"/>
    <property type="project" value="TreeGrafter"/>
</dbReference>
<evidence type="ECO:0000256" key="2">
    <source>
        <dbReference type="ARBA" id="ARBA00022723"/>
    </source>
</evidence>
<dbReference type="GO" id="GO:0046872">
    <property type="term" value="F:metal ion binding"/>
    <property type="evidence" value="ECO:0007669"/>
    <property type="project" value="UniProtKB-KW"/>
</dbReference>
<organism evidence="5">
    <name type="scientific">viral metagenome</name>
    <dbReference type="NCBI Taxonomy" id="1070528"/>
    <lineage>
        <taxon>unclassified sequences</taxon>
        <taxon>metagenomes</taxon>
        <taxon>organismal metagenomes</taxon>
    </lineage>
</organism>